<evidence type="ECO:0000256" key="7">
    <source>
        <dbReference type="ARBA" id="ARBA00023136"/>
    </source>
</evidence>
<evidence type="ECO:0000256" key="2">
    <source>
        <dbReference type="ARBA" id="ARBA00022448"/>
    </source>
</evidence>
<dbReference type="InterPro" id="IPR001851">
    <property type="entry name" value="ABC_transp_permease"/>
</dbReference>
<dbReference type="AlphaFoldDB" id="A0A484HEU0"/>
<proteinExistence type="inferred from homology"/>
<organism evidence="10">
    <name type="scientific">uncultured Desulfobacteraceae bacterium</name>
    <dbReference type="NCBI Taxonomy" id="218296"/>
    <lineage>
        <taxon>Bacteria</taxon>
        <taxon>Pseudomonadati</taxon>
        <taxon>Thermodesulfobacteriota</taxon>
        <taxon>Desulfobacteria</taxon>
        <taxon>Desulfobacterales</taxon>
        <taxon>Desulfobacteraceae</taxon>
        <taxon>environmental samples</taxon>
    </lineage>
</organism>
<dbReference type="EMBL" id="CAACVI010000002">
    <property type="protein sequence ID" value="VEN73017.1"/>
    <property type="molecule type" value="Genomic_DNA"/>
</dbReference>
<evidence type="ECO:0000256" key="8">
    <source>
        <dbReference type="ARBA" id="ARBA00037998"/>
    </source>
</evidence>
<keyword evidence="6 9" id="KW-1133">Transmembrane helix</keyword>
<reference evidence="10" key="1">
    <citation type="submission" date="2019-01" db="EMBL/GenBank/DDBJ databases">
        <authorList>
            <consortium name="Genoscope - CEA"/>
            <person name="William W."/>
        </authorList>
    </citation>
    <scope>NUCLEOTIDE SEQUENCE</scope>
    <source>
        <strain evidence="10">CR-1</strain>
    </source>
</reference>
<comment type="similarity">
    <text evidence="8">Belongs to the binding-protein-dependent transport system permease family. LivHM subfamily.</text>
</comment>
<keyword evidence="4 9" id="KW-0812">Transmembrane</keyword>
<evidence type="ECO:0000256" key="4">
    <source>
        <dbReference type="ARBA" id="ARBA00022692"/>
    </source>
</evidence>
<keyword evidence="3" id="KW-1003">Cell membrane</keyword>
<evidence type="ECO:0000256" key="9">
    <source>
        <dbReference type="SAM" id="Phobius"/>
    </source>
</evidence>
<dbReference type="PANTHER" id="PTHR11795">
    <property type="entry name" value="BRANCHED-CHAIN AMINO ACID TRANSPORT SYSTEM PERMEASE PROTEIN LIVH"/>
    <property type="match status" value="1"/>
</dbReference>
<evidence type="ECO:0000256" key="6">
    <source>
        <dbReference type="ARBA" id="ARBA00022989"/>
    </source>
</evidence>
<dbReference type="GO" id="GO:0022857">
    <property type="term" value="F:transmembrane transporter activity"/>
    <property type="evidence" value="ECO:0007669"/>
    <property type="project" value="InterPro"/>
</dbReference>
<feature type="transmembrane region" description="Helical" evidence="9">
    <location>
        <begin position="57"/>
        <end position="80"/>
    </location>
</feature>
<feature type="transmembrane region" description="Helical" evidence="9">
    <location>
        <begin position="137"/>
        <end position="154"/>
    </location>
</feature>
<keyword evidence="7 9" id="KW-0472">Membrane</keyword>
<feature type="transmembrane region" description="Helical" evidence="9">
    <location>
        <begin position="257"/>
        <end position="278"/>
    </location>
</feature>
<accession>A0A484HEU0</accession>
<evidence type="ECO:0000313" key="10">
    <source>
        <dbReference type="EMBL" id="VEN73017.1"/>
    </source>
</evidence>
<dbReference type="CDD" id="cd06582">
    <property type="entry name" value="TM_PBP1_LivH_like"/>
    <property type="match status" value="1"/>
</dbReference>
<keyword evidence="2" id="KW-0813">Transport</keyword>
<dbReference type="InterPro" id="IPR052157">
    <property type="entry name" value="BCAA_transport_permease"/>
</dbReference>
<gene>
    <name evidence="10" type="ORF">EPICR_100063</name>
</gene>
<evidence type="ECO:0000256" key="5">
    <source>
        <dbReference type="ARBA" id="ARBA00022970"/>
    </source>
</evidence>
<feature type="transmembrane region" description="Helical" evidence="9">
    <location>
        <begin position="34"/>
        <end position="51"/>
    </location>
</feature>
<evidence type="ECO:0000256" key="1">
    <source>
        <dbReference type="ARBA" id="ARBA00004651"/>
    </source>
</evidence>
<protein>
    <submittedName>
        <fullName evidence="10">Branched-chain amino acid ABC transporter permease</fullName>
    </submittedName>
</protein>
<feature type="transmembrane region" description="Helical" evidence="9">
    <location>
        <begin position="6"/>
        <end position="27"/>
    </location>
</feature>
<comment type="subcellular location">
    <subcellularLocation>
        <location evidence="1">Cell membrane</location>
        <topology evidence="1">Multi-pass membrane protein</topology>
    </subcellularLocation>
</comment>
<feature type="transmembrane region" description="Helical" evidence="9">
    <location>
        <begin position="217"/>
        <end position="245"/>
    </location>
</feature>
<sequence length="288" mass="30836">MMDILVYGTINGAILAVMALGFALVYGVSRLPNFAHGALYILTGYIAWALMNKMGLNHGLAVVISIVTVTLVGALLYRFLLIRVRGMPISEIMASFAIGLAIMESLRWRGIGQAYILPPFFEGVVLIGDIPVDLQRLVILAMCGSLALFLWFFTRHTKIGLSMSAIAQDKHAAMMLGMDADRTASIAMAFGSALAGLAAVVVLPLGNITVETGYEVLIYAVAVAATGGLGSWPGTLLAAFIIGFAQTGAAVYMAPQYQMVVIFLAIILIFMIRPSGLFGRQNELKERV</sequence>
<feature type="transmembrane region" description="Helical" evidence="9">
    <location>
        <begin position="184"/>
        <end position="205"/>
    </location>
</feature>
<keyword evidence="5" id="KW-0029">Amino-acid transport</keyword>
<evidence type="ECO:0000256" key="3">
    <source>
        <dbReference type="ARBA" id="ARBA00022475"/>
    </source>
</evidence>
<dbReference type="GO" id="GO:0005886">
    <property type="term" value="C:plasma membrane"/>
    <property type="evidence" value="ECO:0007669"/>
    <property type="project" value="UniProtKB-SubCell"/>
</dbReference>
<dbReference type="GO" id="GO:0006865">
    <property type="term" value="P:amino acid transport"/>
    <property type="evidence" value="ECO:0007669"/>
    <property type="project" value="UniProtKB-KW"/>
</dbReference>
<name>A0A484HEU0_9BACT</name>
<dbReference type="Pfam" id="PF02653">
    <property type="entry name" value="BPD_transp_2"/>
    <property type="match status" value="1"/>
</dbReference>
<dbReference type="PANTHER" id="PTHR11795:SF445">
    <property type="entry name" value="AMINO ACID ABC TRANSPORTER PERMEASE PROTEIN"/>
    <property type="match status" value="1"/>
</dbReference>